<organism evidence="1 2">
    <name type="scientific">Tenacibaculum dicentrarchi</name>
    <dbReference type="NCBI Taxonomy" id="669041"/>
    <lineage>
        <taxon>Bacteria</taxon>
        <taxon>Pseudomonadati</taxon>
        <taxon>Bacteroidota</taxon>
        <taxon>Flavobacteriia</taxon>
        <taxon>Flavobacteriales</taxon>
        <taxon>Flavobacteriaceae</taxon>
        <taxon>Tenacibaculum</taxon>
    </lineage>
</organism>
<name>A0ABP1EK12_9FLAO</name>
<proteinExistence type="predicted"/>
<dbReference type="EMBL" id="OZ038524">
    <property type="protein sequence ID" value="CAL2082793.1"/>
    <property type="molecule type" value="Genomic_DNA"/>
</dbReference>
<evidence type="ECO:0000313" key="1">
    <source>
        <dbReference type="EMBL" id="CAL2082793.1"/>
    </source>
</evidence>
<reference evidence="1 2" key="1">
    <citation type="submission" date="2024-05" db="EMBL/GenBank/DDBJ databases">
        <authorList>
            <person name="Duchaud E."/>
        </authorList>
    </citation>
    <scope>NUCLEOTIDE SEQUENCE [LARGE SCALE GENOMIC DNA]</scope>
    <source>
        <strain evidence="1">Ena-SAMPLE-TAB-13-05-2024-13:56:06:370-140309</strain>
    </source>
</reference>
<gene>
    <name evidence="1" type="ORF">TD3509T_1419</name>
</gene>
<sequence length="169" mass="18979">MEEEMSFKHNQSNTINCSIATTYPESIKLIDDLLDNEGADLSGSHFDRCELNVIDGDELEKSVAKEQIRNNNCSVDIIFVDSNMLFQLIELKFNSTSCSTLDNQNIKDKILGTKSILSTTGLGVNSIYYVVFSDGAVNVGMNALYRNSPMLSRRIFKGVTLSQFYDEFF</sequence>
<dbReference type="Proteomes" id="UP001497514">
    <property type="component" value="Chromosome"/>
</dbReference>
<keyword evidence="2" id="KW-1185">Reference proteome</keyword>
<accession>A0ABP1EK12</accession>
<evidence type="ECO:0000313" key="2">
    <source>
        <dbReference type="Proteomes" id="UP001497514"/>
    </source>
</evidence>
<evidence type="ECO:0008006" key="3">
    <source>
        <dbReference type="Google" id="ProtNLM"/>
    </source>
</evidence>
<protein>
    <recommendedName>
        <fullName evidence="3">Restriction endonuclease type IV Mrr domain-containing protein</fullName>
    </recommendedName>
</protein>